<evidence type="ECO:0000313" key="1">
    <source>
        <dbReference type="EMBL" id="MBX23379.1"/>
    </source>
</evidence>
<organism evidence="1">
    <name type="scientific">Rhizophora mucronata</name>
    <name type="common">Asiatic mangrove</name>
    <dbReference type="NCBI Taxonomy" id="61149"/>
    <lineage>
        <taxon>Eukaryota</taxon>
        <taxon>Viridiplantae</taxon>
        <taxon>Streptophyta</taxon>
        <taxon>Embryophyta</taxon>
        <taxon>Tracheophyta</taxon>
        <taxon>Spermatophyta</taxon>
        <taxon>Magnoliopsida</taxon>
        <taxon>eudicotyledons</taxon>
        <taxon>Gunneridae</taxon>
        <taxon>Pentapetalae</taxon>
        <taxon>rosids</taxon>
        <taxon>fabids</taxon>
        <taxon>Malpighiales</taxon>
        <taxon>Rhizophoraceae</taxon>
        <taxon>Rhizophora</taxon>
    </lineage>
</organism>
<sequence length="25" mass="2978">MQHSNRPISDLDVPVQMISFYENQE</sequence>
<name>A0A2P2LZK8_RHIMU</name>
<dbReference type="EMBL" id="GGEC01042895">
    <property type="protein sequence ID" value="MBX23379.1"/>
    <property type="molecule type" value="Transcribed_RNA"/>
</dbReference>
<reference evidence="1" key="1">
    <citation type="submission" date="2018-02" db="EMBL/GenBank/DDBJ databases">
        <title>Rhizophora mucronata_Transcriptome.</title>
        <authorList>
            <person name="Meera S.P."/>
            <person name="Sreeshan A."/>
            <person name="Augustine A."/>
        </authorList>
    </citation>
    <scope>NUCLEOTIDE SEQUENCE</scope>
    <source>
        <tissue evidence="1">Leaf</tissue>
    </source>
</reference>
<accession>A0A2P2LZK8</accession>
<proteinExistence type="predicted"/>
<protein>
    <submittedName>
        <fullName evidence="1">Uncharacterized protein</fullName>
    </submittedName>
</protein>
<dbReference type="AlphaFoldDB" id="A0A2P2LZK8"/>